<evidence type="ECO:0000259" key="5">
    <source>
        <dbReference type="PROSITE" id="PS50883"/>
    </source>
</evidence>
<dbReference type="Pfam" id="PF00563">
    <property type="entry name" value="EAL"/>
    <property type="match status" value="1"/>
</dbReference>
<dbReference type="NCBIfam" id="TIGR00254">
    <property type="entry name" value="GGDEF"/>
    <property type="match status" value="1"/>
</dbReference>
<dbReference type="PANTHER" id="PTHR44757">
    <property type="entry name" value="DIGUANYLATE CYCLASE DGCP"/>
    <property type="match status" value="1"/>
</dbReference>
<dbReference type="CDD" id="cd01949">
    <property type="entry name" value="GGDEF"/>
    <property type="match status" value="1"/>
</dbReference>
<evidence type="ECO:0000313" key="7">
    <source>
        <dbReference type="EMBL" id="MBB3329931.1"/>
    </source>
</evidence>
<dbReference type="Proteomes" id="UP000553442">
    <property type="component" value="Unassembled WGS sequence"/>
</dbReference>
<dbReference type="InterPro" id="IPR001610">
    <property type="entry name" value="PAC"/>
</dbReference>
<dbReference type="SUPFAM" id="SSF141868">
    <property type="entry name" value="EAL domain-like"/>
    <property type="match status" value="1"/>
</dbReference>
<dbReference type="InterPro" id="IPR012226">
    <property type="entry name" value="Diguanyl_cyclase/Pdiesterase"/>
</dbReference>
<dbReference type="SMART" id="SM00086">
    <property type="entry name" value="PAC"/>
    <property type="match status" value="2"/>
</dbReference>
<dbReference type="Gene3D" id="3.20.20.450">
    <property type="entry name" value="EAL domain"/>
    <property type="match status" value="1"/>
</dbReference>
<dbReference type="Pfam" id="PF13426">
    <property type="entry name" value="PAS_9"/>
    <property type="match status" value="1"/>
</dbReference>
<dbReference type="PROSITE" id="PS50887">
    <property type="entry name" value="GGDEF"/>
    <property type="match status" value="1"/>
</dbReference>
<keyword evidence="2" id="KW-0973">c-di-GMP</keyword>
<feature type="domain" description="PAC" evidence="4">
    <location>
        <begin position="134"/>
        <end position="185"/>
    </location>
</feature>
<dbReference type="PROSITE" id="PS50112">
    <property type="entry name" value="PAS"/>
    <property type="match status" value="2"/>
</dbReference>
<evidence type="ECO:0000256" key="1">
    <source>
        <dbReference type="ARBA" id="ARBA00012282"/>
    </source>
</evidence>
<dbReference type="InterPro" id="IPR000160">
    <property type="entry name" value="GGDEF_dom"/>
</dbReference>
<dbReference type="FunFam" id="3.20.20.450:FF:000001">
    <property type="entry name" value="Cyclic di-GMP phosphodiesterase yahA"/>
    <property type="match status" value="1"/>
</dbReference>
<keyword evidence="8" id="KW-1185">Reference proteome</keyword>
<dbReference type="InterPro" id="IPR001633">
    <property type="entry name" value="EAL_dom"/>
</dbReference>
<dbReference type="InterPro" id="IPR029787">
    <property type="entry name" value="Nucleotide_cyclase"/>
</dbReference>
<gene>
    <name evidence="7" type="ORF">BDK63_000771</name>
</gene>
<feature type="domain" description="PAS" evidence="3">
    <location>
        <begin position="62"/>
        <end position="132"/>
    </location>
</feature>
<dbReference type="GO" id="GO:0006355">
    <property type="term" value="P:regulation of DNA-templated transcription"/>
    <property type="evidence" value="ECO:0007669"/>
    <property type="project" value="InterPro"/>
</dbReference>
<dbReference type="CDD" id="cd01948">
    <property type="entry name" value="EAL"/>
    <property type="match status" value="1"/>
</dbReference>
<dbReference type="InterPro" id="IPR013767">
    <property type="entry name" value="PAS_fold"/>
</dbReference>
<feature type="domain" description="PAC" evidence="4">
    <location>
        <begin position="256"/>
        <end position="310"/>
    </location>
</feature>
<dbReference type="InterPro" id="IPR035965">
    <property type="entry name" value="PAS-like_dom_sf"/>
</dbReference>
<dbReference type="AlphaFoldDB" id="A0A7W5PAJ2"/>
<dbReference type="InterPro" id="IPR043128">
    <property type="entry name" value="Rev_trsase/Diguanyl_cyclase"/>
</dbReference>
<dbReference type="SUPFAM" id="SSF55073">
    <property type="entry name" value="Nucleotide cyclase"/>
    <property type="match status" value="1"/>
</dbReference>
<dbReference type="GO" id="GO:0071111">
    <property type="term" value="F:cyclic-guanylate-specific phosphodiesterase activity"/>
    <property type="evidence" value="ECO:0007669"/>
    <property type="project" value="UniProtKB-EC"/>
</dbReference>
<dbReference type="SMART" id="SM00052">
    <property type="entry name" value="EAL"/>
    <property type="match status" value="1"/>
</dbReference>
<dbReference type="SMART" id="SM00267">
    <property type="entry name" value="GGDEF"/>
    <property type="match status" value="1"/>
</dbReference>
<dbReference type="InterPro" id="IPR000700">
    <property type="entry name" value="PAS-assoc_C"/>
</dbReference>
<dbReference type="InterPro" id="IPR035919">
    <property type="entry name" value="EAL_sf"/>
</dbReference>
<dbReference type="RefSeq" id="WP_183330006.1">
    <property type="nucleotide sequence ID" value="NZ_JACHZF010000004.1"/>
</dbReference>
<protein>
    <recommendedName>
        <fullName evidence="1">cyclic-guanylate-specific phosphodiesterase</fullName>
        <ecNumber evidence="1">3.1.4.52</ecNumber>
    </recommendedName>
</protein>
<organism evidence="7 8">
    <name type="scientific">Halomonas campaniensis</name>
    <dbReference type="NCBI Taxonomy" id="213554"/>
    <lineage>
        <taxon>Bacteria</taxon>
        <taxon>Pseudomonadati</taxon>
        <taxon>Pseudomonadota</taxon>
        <taxon>Gammaproteobacteria</taxon>
        <taxon>Oceanospirillales</taxon>
        <taxon>Halomonadaceae</taxon>
        <taxon>Halomonas</taxon>
    </lineage>
</organism>
<feature type="domain" description="GGDEF" evidence="6">
    <location>
        <begin position="342"/>
        <end position="475"/>
    </location>
</feature>
<dbReference type="NCBIfam" id="TIGR00229">
    <property type="entry name" value="sensory_box"/>
    <property type="match status" value="2"/>
</dbReference>
<dbReference type="SMART" id="SM00091">
    <property type="entry name" value="PAS"/>
    <property type="match status" value="2"/>
</dbReference>
<dbReference type="EMBL" id="JACHZF010000004">
    <property type="protein sequence ID" value="MBB3329931.1"/>
    <property type="molecule type" value="Genomic_DNA"/>
</dbReference>
<dbReference type="EC" id="3.1.4.52" evidence="1"/>
<name>A0A7W5PAJ2_9GAMM</name>
<evidence type="ECO:0000259" key="3">
    <source>
        <dbReference type="PROSITE" id="PS50112"/>
    </source>
</evidence>
<evidence type="ECO:0000259" key="6">
    <source>
        <dbReference type="PROSITE" id="PS50887"/>
    </source>
</evidence>
<dbReference type="InterPro" id="IPR000014">
    <property type="entry name" value="PAS"/>
</dbReference>
<reference evidence="7 8" key="1">
    <citation type="submission" date="2020-08" db="EMBL/GenBank/DDBJ databases">
        <title>Genomic Encyclopedia of Archaeal and Bacterial Type Strains, Phase II (KMG-II): from individual species to whole genera.</title>
        <authorList>
            <person name="Goeker M."/>
        </authorList>
    </citation>
    <scope>NUCLEOTIDE SEQUENCE [LARGE SCALE GENOMIC DNA]</scope>
    <source>
        <strain evidence="7 8">5AG</strain>
    </source>
</reference>
<dbReference type="PANTHER" id="PTHR44757:SF2">
    <property type="entry name" value="BIOFILM ARCHITECTURE MAINTENANCE PROTEIN MBAA"/>
    <property type="match status" value="1"/>
</dbReference>
<dbReference type="Pfam" id="PF00989">
    <property type="entry name" value="PAS"/>
    <property type="match status" value="1"/>
</dbReference>
<dbReference type="Gene3D" id="3.30.450.20">
    <property type="entry name" value="PAS domain"/>
    <property type="match status" value="2"/>
</dbReference>
<dbReference type="InterPro" id="IPR052155">
    <property type="entry name" value="Biofilm_reg_signaling"/>
</dbReference>
<dbReference type="Pfam" id="PF00990">
    <property type="entry name" value="GGDEF"/>
    <property type="match status" value="1"/>
</dbReference>
<dbReference type="CDD" id="cd00130">
    <property type="entry name" value="PAS"/>
    <property type="match status" value="2"/>
</dbReference>
<evidence type="ECO:0000256" key="2">
    <source>
        <dbReference type="ARBA" id="ARBA00022636"/>
    </source>
</evidence>
<dbReference type="PROSITE" id="PS50883">
    <property type="entry name" value="EAL"/>
    <property type="match status" value="1"/>
</dbReference>
<accession>A0A7W5PAJ2</accession>
<dbReference type="PIRSF" id="PIRSF005925">
    <property type="entry name" value="Dos"/>
    <property type="match status" value="1"/>
</dbReference>
<evidence type="ECO:0000259" key="4">
    <source>
        <dbReference type="PROSITE" id="PS50113"/>
    </source>
</evidence>
<sequence>MSLASATPLRVAVHGDTLTLARLSGLLPATTWLAGLVLTFLLSVNLGMLAIGQARSRELATAKERFRSLYTFNPDGVFALDPRGIFVGVNRAAEEITGLREADIVGQHFSTLVEARDHPQTQEHFMGARDGEVQAFELSLVDASGDRHELDVINMPIVVEGQVTGVYGIARDVTRRKQQETRLRILERSLEASINGVIIADASRPDHPIIYVNAAFMRISGYSREEALGHNCRFLQGPDTDPAAVDRLRQALAEEREVQATLRNYRKDGSPFWNDLFISPVKDLSGAVTHYVGVQNDISQNRDYEDRLAYHASHDALTGLANRSLLEDRLRHDLILAGHSERLLAVLLFDVDDLNTINDSLGHAIGDRLLVEVARRLRDELRTLDTLARLGSDEFVVLMPDLESEEAALAFADSLLGILSRPYCIEEEELVVTVSIGLSFSADGVDDPTTLLQQADLAMRRAKKLGRNTCRTYTSEIDTQVSQRLALRRDMQAAIEGRQFELHYQPLVCARSARVTGFEALLRWRHPVHGYVSPGVFIPLAEETGQIVPISEWVLERACRDLSDLRCQGFGELRVAVNLSPLQFQRPGFLDTLSRILASSGLPARCLELELTEGILLEDTELAIERLFALQEMGIGASIDDFGTGYSSLSYLKHLPIGKLKIDRSFVQELASSERDVDIVSGIIAMAHRLGLTVVAEGVENEKQRRILEDQGCDLYQGFLFARPMPLGSLQAFLENGCLAAR</sequence>
<comment type="caution">
    <text evidence="7">The sequence shown here is derived from an EMBL/GenBank/DDBJ whole genome shotgun (WGS) entry which is preliminary data.</text>
</comment>
<dbReference type="SUPFAM" id="SSF55785">
    <property type="entry name" value="PYP-like sensor domain (PAS domain)"/>
    <property type="match status" value="2"/>
</dbReference>
<feature type="domain" description="EAL" evidence="5">
    <location>
        <begin position="484"/>
        <end position="738"/>
    </location>
</feature>
<evidence type="ECO:0000313" key="8">
    <source>
        <dbReference type="Proteomes" id="UP000553442"/>
    </source>
</evidence>
<dbReference type="PROSITE" id="PS50113">
    <property type="entry name" value="PAC"/>
    <property type="match status" value="2"/>
</dbReference>
<dbReference type="Gene3D" id="3.30.70.270">
    <property type="match status" value="1"/>
</dbReference>
<proteinExistence type="predicted"/>
<feature type="domain" description="PAS" evidence="3">
    <location>
        <begin position="182"/>
        <end position="255"/>
    </location>
</feature>